<comment type="caution">
    <text evidence="12">The sequence shown here is derived from an EMBL/GenBank/DDBJ whole genome shotgun (WGS) entry which is preliminary data.</text>
</comment>
<dbReference type="Gene3D" id="3.30.565.10">
    <property type="entry name" value="Histidine kinase-like ATPase, C-terminal domain"/>
    <property type="match status" value="1"/>
</dbReference>
<evidence type="ECO:0000256" key="1">
    <source>
        <dbReference type="ARBA" id="ARBA00000085"/>
    </source>
</evidence>
<evidence type="ECO:0000256" key="3">
    <source>
        <dbReference type="ARBA" id="ARBA00022553"/>
    </source>
</evidence>
<dbReference type="Pfam" id="PF02518">
    <property type="entry name" value="HATPase_c"/>
    <property type="match status" value="1"/>
</dbReference>
<dbReference type="Proteomes" id="UP000642920">
    <property type="component" value="Unassembled WGS sequence"/>
</dbReference>
<evidence type="ECO:0000256" key="7">
    <source>
        <dbReference type="PROSITE-ProRule" id="PRU00339"/>
    </source>
</evidence>
<keyword evidence="5 12" id="KW-0418">Kinase</keyword>
<evidence type="ECO:0000256" key="9">
    <source>
        <dbReference type="SAM" id="Phobius"/>
    </source>
</evidence>
<keyword evidence="4" id="KW-0808">Transferase</keyword>
<feature type="repeat" description="TPR" evidence="7">
    <location>
        <begin position="231"/>
        <end position="264"/>
    </location>
</feature>
<dbReference type="AlphaFoldDB" id="A0A937AAS9"/>
<accession>A0A937AAS9</accession>
<evidence type="ECO:0000313" key="13">
    <source>
        <dbReference type="Proteomes" id="UP000642920"/>
    </source>
</evidence>
<dbReference type="PANTHER" id="PTHR43711:SF26">
    <property type="entry name" value="SENSOR HISTIDINE KINASE RCSC"/>
    <property type="match status" value="1"/>
</dbReference>
<dbReference type="EC" id="2.7.13.3" evidence="2"/>
<dbReference type="InterPro" id="IPR004358">
    <property type="entry name" value="Sig_transdc_His_kin-like_C"/>
</dbReference>
<dbReference type="InterPro" id="IPR011990">
    <property type="entry name" value="TPR-like_helical_dom_sf"/>
</dbReference>
<dbReference type="SUPFAM" id="SSF55874">
    <property type="entry name" value="ATPase domain of HSP90 chaperone/DNA topoisomerase II/histidine kinase"/>
    <property type="match status" value="1"/>
</dbReference>
<dbReference type="Pfam" id="PF13424">
    <property type="entry name" value="TPR_12"/>
    <property type="match status" value="1"/>
</dbReference>
<dbReference type="InterPro" id="IPR003594">
    <property type="entry name" value="HATPase_dom"/>
</dbReference>
<dbReference type="PROSITE" id="PS50109">
    <property type="entry name" value="HIS_KIN"/>
    <property type="match status" value="1"/>
</dbReference>
<keyword evidence="7" id="KW-0802">TPR repeat</keyword>
<feature type="chain" id="PRO_5036797325" description="histidine kinase" evidence="10">
    <location>
        <begin position="25"/>
        <end position="665"/>
    </location>
</feature>
<dbReference type="InterPro" id="IPR019734">
    <property type="entry name" value="TPR_rpt"/>
</dbReference>
<keyword evidence="6" id="KW-0902">Two-component regulatory system</keyword>
<dbReference type="InterPro" id="IPR005467">
    <property type="entry name" value="His_kinase_dom"/>
</dbReference>
<dbReference type="SMART" id="SM00387">
    <property type="entry name" value="HATPase_c"/>
    <property type="match status" value="1"/>
</dbReference>
<dbReference type="PRINTS" id="PR00344">
    <property type="entry name" value="BCTRLSENSOR"/>
</dbReference>
<keyword evidence="9" id="KW-0472">Membrane</keyword>
<dbReference type="InterPro" id="IPR003661">
    <property type="entry name" value="HisK_dim/P_dom"/>
</dbReference>
<name>A0A937AAS9_9BACT</name>
<dbReference type="EMBL" id="JAERQG010000005">
    <property type="protein sequence ID" value="MBL0767017.1"/>
    <property type="molecule type" value="Genomic_DNA"/>
</dbReference>
<keyword evidence="9" id="KW-1133">Transmembrane helix</keyword>
<dbReference type="SUPFAM" id="SSF47384">
    <property type="entry name" value="Homodimeric domain of signal transducing histidine kinase"/>
    <property type="match status" value="1"/>
</dbReference>
<evidence type="ECO:0000256" key="10">
    <source>
        <dbReference type="SAM" id="SignalP"/>
    </source>
</evidence>
<keyword evidence="9" id="KW-0812">Transmembrane</keyword>
<feature type="domain" description="Histidine kinase" evidence="11">
    <location>
        <begin position="448"/>
        <end position="665"/>
    </location>
</feature>
<evidence type="ECO:0000313" key="12">
    <source>
        <dbReference type="EMBL" id="MBL0767017.1"/>
    </source>
</evidence>
<keyword evidence="3" id="KW-0597">Phosphoprotein</keyword>
<dbReference type="SUPFAM" id="SSF48452">
    <property type="entry name" value="TPR-like"/>
    <property type="match status" value="2"/>
</dbReference>
<feature type="signal peptide" evidence="10">
    <location>
        <begin position="1"/>
        <end position="24"/>
    </location>
</feature>
<dbReference type="Gene3D" id="1.25.40.10">
    <property type="entry name" value="Tetratricopeptide repeat domain"/>
    <property type="match status" value="2"/>
</dbReference>
<dbReference type="SMART" id="SM00028">
    <property type="entry name" value="TPR"/>
    <property type="match status" value="6"/>
</dbReference>
<dbReference type="Pfam" id="PF00512">
    <property type="entry name" value="HisKA"/>
    <property type="match status" value="1"/>
</dbReference>
<reference evidence="12" key="1">
    <citation type="submission" date="2021-01" db="EMBL/GenBank/DDBJ databases">
        <title>Marivirga sp. nov., isolated from intertidal surface sediments.</title>
        <authorList>
            <person name="Zhang M."/>
        </authorList>
    </citation>
    <scope>NUCLEOTIDE SEQUENCE</scope>
    <source>
        <strain evidence="12">SM1354</strain>
    </source>
</reference>
<evidence type="ECO:0000256" key="8">
    <source>
        <dbReference type="SAM" id="Coils"/>
    </source>
</evidence>
<evidence type="ECO:0000259" key="11">
    <source>
        <dbReference type="PROSITE" id="PS50109"/>
    </source>
</evidence>
<dbReference type="FunFam" id="3.30.565.10:FF:000006">
    <property type="entry name" value="Sensor histidine kinase WalK"/>
    <property type="match status" value="1"/>
</dbReference>
<dbReference type="PANTHER" id="PTHR43711">
    <property type="entry name" value="TWO-COMPONENT HISTIDINE KINASE"/>
    <property type="match status" value="1"/>
</dbReference>
<dbReference type="SMART" id="SM00388">
    <property type="entry name" value="HisKA"/>
    <property type="match status" value="1"/>
</dbReference>
<dbReference type="InterPro" id="IPR050736">
    <property type="entry name" value="Sensor_HK_Regulatory"/>
</dbReference>
<dbReference type="Gene3D" id="1.10.287.130">
    <property type="match status" value="1"/>
</dbReference>
<proteinExistence type="predicted"/>
<dbReference type="CDD" id="cd00075">
    <property type="entry name" value="HATPase"/>
    <property type="match status" value="1"/>
</dbReference>
<dbReference type="GO" id="GO:0000155">
    <property type="term" value="F:phosphorelay sensor kinase activity"/>
    <property type="evidence" value="ECO:0007669"/>
    <property type="project" value="InterPro"/>
</dbReference>
<evidence type="ECO:0000256" key="2">
    <source>
        <dbReference type="ARBA" id="ARBA00012438"/>
    </source>
</evidence>
<keyword evidence="10" id="KW-0732">Signal</keyword>
<organism evidence="12 13">
    <name type="scientific">Marivirga atlantica</name>
    <dbReference type="NCBI Taxonomy" id="1548457"/>
    <lineage>
        <taxon>Bacteria</taxon>
        <taxon>Pseudomonadati</taxon>
        <taxon>Bacteroidota</taxon>
        <taxon>Cytophagia</taxon>
        <taxon>Cytophagales</taxon>
        <taxon>Marivirgaceae</taxon>
        <taxon>Marivirga</taxon>
    </lineage>
</organism>
<dbReference type="CDD" id="cd00082">
    <property type="entry name" value="HisKA"/>
    <property type="match status" value="1"/>
</dbReference>
<sequence length="665" mass="76385">MLSRGIKSILLAPLLLLLTFQLNAQPKQVTADWLDDLLNEIEKEDTEKLIEATKINLQESRDIKRYDLESQYLKKLGYIHLLKTKNLELAMEYAVESLSIDERHDYNAQLLFSNMLLASIFKEVDDYYNAAEFTEKALRINRDLNFEALQISLKQQLGDIFVEMAAYEKAQEQYENILAYAKSSRYPKLEATNWYQIGLLEQMQNNHQLAINALLNALKIHRRINDLDKEATTLLAIGKSYDQMDSYEKALENYKVALNIWRSLDSPLGLAKVYNALGALFNKNKEFQRATANLRYALTNSQKSQNQMLIMESYRLMSLANKGLGKFKEAFEYQELQSALEDFIENEKNDRAILKMQNRYTLGKQQNTIDQLEFNKVQRENELTERTRQNNFLTILIGLSIVILMLILILFITQRKSNTKLKAANEEIQDKNKELEEVNATKDKFFSIISHDLKGPLNSLTSFSGLLMNHTDSLSKEEIQMLAKDLDKSLKNLFALLENLLQWSRSQTGNIEFKKEPFNLTEVLKKNKDLLTKQAGNKQIEIELKQEDPIEVKAHEQSIDTVVRNLVSNAIKFTNERGKIKMGVSEDDTYYYVKVADNGVGMSPKIVDQIFKIDSKHSTQGTAKEKGTGLGLILCKEFVEKNGGTIGVKSKEDKGSMFYFSIPKN</sequence>
<dbReference type="RefSeq" id="WP_201924240.1">
    <property type="nucleotide sequence ID" value="NZ_JAERQG010000005.1"/>
</dbReference>
<evidence type="ECO:0000256" key="4">
    <source>
        <dbReference type="ARBA" id="ARBA00022679"/>
    </source>
</evidence>
<evidence type="ECO:0000256" key="6">
    <source>
        <dbReference type="ARBA" id="ARBA00023012"/>
    </source>
</evidence>
<keyword evidence="13" id="KW-1185">Reference proteome</keyword>
<comment type="catalytic activity">
    <reaction evidence="1">
        <text>ATP + protein L-histidine = ADP + protein N-phospho-L-histidine.</text>
        <dbReference type="EC" id="2.7.13.3"/>
    </reaction>
</comment>
<dbReference type="PROSITE" id="PS50005">
    <property type="entry name" value="TPR"/>
    <property type="match status" value="1"/>
</dbReference>
<feature type="transmembrane region" description="Helical" evidence="9">
    <location>
        <begin position="392"/>
        <end position="412"/>
    </location>
</feature>
<evidence type="ECO:0000256" key="5">
    <source>
        <dbReference type="ARBA" id="ARBA00022777"/>
    </source>
</evidence>
<dbReference type="InterPro" id="IPR036890">
    <property type="entry name" value="HATPase_C_sf"/>
</dbReference>
<feature type="coiled-coil region" evidence="8">
    <location>
        <begin position="414"/>
        <end position="441"/>
    </location>
</feature>
<keyword evidence="8" id="KW-0175">Coiled coil</keyword>
<gene>
    <name evidence="12" type="ORF">JKP34_17260</name>
</gene>
<dbReference type="InterPro" id="IPR036097">
    <property type="entry name" value="HisK_dim/P_sf"/>
</dbReference>
<protein>
    <recommendedName>
        <fullName evidence="2">histidine kinase</fullName>
        <ecNumber evidence="2">2.7.13.3</ecNumber>
    </recommendedName>
</protein>